<proteinExistence type="predicted"/>
<dbReference type="RefSeq" id="WP_370893285.1">
    <property type="nucleotide sequence ID" value="NZ_JBGJLR010000016.1"/>
</dbReference>
<dbReference type="Proteomes" id="UP001567350">
    <property type="component" value="Unassembled WGS sequence"/>
</dbReference>
<gene>
    <name evidence="1" type="ORF">ACBP88_13480</name>
</gene>
<evidence type="ECO:0000313" key="1">
    <source>
        <dbReference type="EMBL" id="MEZ2740447.1"/>
    </source>
</evidence>
<organism evidence="1 2">
    <name type="scientific">Comamonas jiangduensis</name>
    <dbReference type="NCBI Taxonomy" id="1194168"/>
    <lineage>
        <taxon>Bacteria</taxon>
        <taxon>Pseudomonadati</taxon>
        <taxon>Pseudomonadota</taxon>
        <taxon>Betaproteobacteria</taxon>
        <taxon>Burkholderiales</taxon>
        <taxon>Comamonadaceae</taxon>
        <taxon>Comamonas</taxon>
    </lineage>
</organism>
<evidence type="ECO:0000313" key="2">
    <source>
        <dbReference type="Proteomes" id="UP001567350"/>
    </source>
</evidence>
<accession>A0ABV4IF33</accession>
<name>A0ABV4IF33_9BURK</name>
<comment type="caution">
    <text evidence="1">The sequence shown here is derived from an EMBL/GenBank/DDBJ whole genome shotgun (WGS) entry which is preliminary data.</text>
</comment>
<dbReference type="EMBL" id="JBGJLR010000016">
    <property type="protein sequence ID" value="MEZ2740447.1"/>
    <property type="molecule type" value="Genomic_DNA"/>
</dbReference>
<sequence length="82" mass="9748">MHLNTEMGLLIDSPTLAQGIHRTFDKTVPLRAYQVRLGEDGRLRWLSGVGNPPPVYDTEPNTRWYQRWMLRLWGWLPMEWLL</sequence>
<reference evidence="1 2" key="1">
    <citation type="submission" date="2024-08" db="EMBL/GenBank/DDBJ databases">
        <authorList>
            <person name="Feng Z."/>
            <person name="Ronholm J."/>
        </authorList>
    </citation>
    <scope>NUCLEOTIDE SEQUENCE [LARGE SCALE GENOMIC DNA]</scope>
    <source>
        <strain evidence="1 2">4-AB0-8</strain>
    </source>
</reference>
<keyword evidence="2" id="KW-1185">Reference proteome</keyword>
<protein>
    <submittedName>
        <fullName evidence="1">Uncharacterized protein</fullName>
    </submittedName>
</protein>